<organism evidence="1 2">
    <name type="scientific">Lentilactobacillus raoultii</name>
    <dbReference type="NCBI Taxonomy" id="1987503"/>
    <lineage>
        <taxon>Bacteria</taxon>
        <taxon>Bacillati</taxon>
        <taxon>Bacillota</taxon>
        <taxon>Bacilli</taxon>
        <taxon>Lactobacillales</taxon>
        <taxon>Lactobacillaceae</taxon>
        <taxon>Lentilactobacillus</taxon>
    </lineage>
</organism>
<proteinExistence type="predicted"/>
<dbReference type="RefSeq" id="WP_121977870.1">
    <property type="nucleotide sequence ID" value="NZ_JBHTLH010000034.1"/>
</dbReference>
<name>A0ABW3PKT7_9LACO</name>
<evidence type="ECO:0000313" key="2">
    <source>
        <dbReference type="Proteomes" id="UP001597156"/>
    </source>
</evidence>
<sequence length="113" mass="13464">MASKNWVLFFIKRNLKQKGIPSDNISFEEVDEHAVIWMARLFYPENATQGIELLWYINNLLEQFHSPLYRMQIEKSRDPAKREVVDQVALIFNKKDFDDVNQRIDDMFGKGNR</sequence>
<protein>
    <submittedName>
        <fullName evidence="1">Uncharacterized protein</fullName>
    </submittedName>
</protein>
<dbReference type="Proteomes" id="UP001597156">
    <property type="component" value="Unassembled WGS sequence"/>
</dbReference>
<accession>A0ABW3PKT7</accession>
<evidence type="ECO:0000313" key="1">
    <source>
        <dbReference type="EMBL" id="MFD1125575.1"/>
    </source>
</evidence>
<dbReference type="EMBL" id="JBHTLH010000034">
    <property type="protein sequence ID" value="MFD1125575.1"/>
    <property type="molecule type" value="Genomic_DNA"/>
</dbReference>
<gene>
    <name evidence="1" type="ORF">ACFQ22_09460</name>
</gene>
<comment type="caution">
    <text evidence="1">The sequence shown here is derived from an EMBL/GenBank/DDBJ whole genome shotgun (WGS) entry which is preliminary data.</text>
</comment>
<keyword evidence="2" id="KW-1185">Reference proteome</keyword>
<reference evidence="2" key="1">
    <citation type="journal article" date="2019" name="Int. J. Syst. Evol. Microbiol.">
        <title>The Global Catalogue of Microorganisms (GCM) 10K type strain sequencing project: providing services to taxonomists for standard genome sequencing and annotation.</title>
        <authorList>
            <consortium name="The Broad Institute Genomics Platform"/>
            <consortium name="The Broad Institute Genome Sequencing Center for Infectious Disease"/>
            <person name="Wu L."/>
            <person name="Ma J."/>
        </authorList>
    </citation>
    <scope>NUCLEOTIDE SEQUENCE [LARGE SCALE GENOMIC DNA]</scope>
    <source>
        <strain evidence="2">CCUG 71848</strain>
    </source>
</reference>